<gene>
    <name evidence="2" type="ORF">FHR24_000431</name>
</gene>
<dbReference type="Proteomes" id="UP000745859">
    <property type="component" value="Unassembled WGS sequence"/>
</dbReference>
<keyword evidence="1" id="KW-1133">Transmembrane helix</keyword>
<evidence type="ECO:0000256" key="1">
    <source>
        <dbReference type="SAM" id="Phobius"/>
    </source>
</evidence>
<keyword evidence="1" id="KW-0472">Membrane</keyword>
<protein>
    <submittedName>
        <fullName evidence="2">Protein TonB</fullName>
    </submittedName>
</protein>
<comment type="caution">
    <text evidence="2">The sequence shown here is derived from an EMBL/GenBank/DDBJ whole genome shotgun (WGS) entry which is preliminary data.</text>
</comment>
<evidence type="ECO:0000313" key="2">
    <source>
        <dbReference type="EMBL" id="NIJ43992.1"/>
    </source>
</evidence>
<evidence type="ECO:0000313" key="3">
    <source>
        <dbReference type="Proteomes" id="UP000745859"/>
    </source>
</evidence>
<feature type="transmembrane region" description="Helical" evidence="1">
    <location>
        <begin position="14"/>
        <end position="34"/>
    </location>
</feature>
<dbReference type="SUPFAM" id="SSF74653">
    <property type="entry name" value="TolA/TonB C-terminal domain"/>
    <property type="match status" value="1"/>
</dbReference>
<keyword evidence="3" id="KW-1185">Reference proteome</keyword>
<dbReference type="Gene3D" id="3.30.1150.10">
    <property type="match status" value="1"/>
</dbReference>
<organism evidence="2 3">
    <name type="scientific">Wenyingzhuangia heitensis</name>
    <dbReference type="NCBI Taxonomy" id="1487859"/>
    <lineage>
        <taxon>Bacteria</taxon>
        <taxon>Pseudomonadati</taxon>
        <taxon>Bacteroidota</taxon>
        <taxon>Flavobacteriia</taxon>
        <taxon>Flavobacteriales</taxon>
        <taxon>Flavobacteriaceae</taxon>
        <taxon>Wenyingzhuangia</taxon>
    </lineage>
</organism>
<name>A0ABX0U5A5_9FLAO</name>
<keyword evidence="1" id="KW-0812">Transmembrane</keyword>
<accession>A0ABX0U5A5</accession>
<dbReference type="EMBL" id="JAASQL010000001">
    <property type="protein sequence ID" value="NIJ43992.1"/>
    <property type="molecule type" value="Genomic_DNA"/>
</dbReference>
<sequence>MKLKKNPKANLEHYSGIFTLLGLVLTLFITYTFLEHKSYAAIKKESDITIKYNTDDTKTIAFKRIKKQPKKLETPILKEPVVEVEKQKKSTKIIDPNHVKKVDNNTKVKETTLIKEEKSVTNSNEDLKNIEYFDDVVEYEPETINYVSVENIPVYPGCEKYMYDREKSKKCFSKKISKFFGKNFDIDLASKLNLVGLQKIDCQFIIDHNGEVSPDIKTTKTHPELEKEIKQVLSDLPKMKPAKQNGKTVNLIYTLPVRFLVE</sequence>
<proteinExistence type="predicted"/>
<reference evidence="2 3" key="1">
    <citation type="submission" date="2020-03" db="EMBL/GenBank/DDBJ databases">
        <title>Genomic Encyclopedia of Type Strains, Phase IV (KMG-IV): sequencing the most valuable type-strain genomes for metagenomic binning, comparative biology and taxonomic classification.</title>
        <authorList>
            <person name="Goeker M."/>
        </authorList>
    </citation>
    <scope>NUCLEOTIDE SEQUENCE [LARGE SCALE GENOMIC DNA]</scope>
    <source>
        <strain evidence="2 3">DSM 101599</strain>
    </source>
</reference>
<dbReference type="RefSeq" id="WP_167183186.1">
    <property type="nucleotide sequence ID" value="NZ_JAASQL010000001.1"/>
</dbReference>